<comment type="subunit">
    <text evidence="3">Tetramer of two alpha and two beta chains.</text>
</comment>
<accession>A0A0F8WZC5</accession>
<name>A0A0F8WZC5_9ZZZZ</name>
<evidence type="ECO:0000256" key="7">
    <source>
        <dbReference type="ARBA" id="ARBA00023141"/>
    </source>
</evidence>
<evidence type="ECO:0000256" key="4">
    <source>
        <dbReference type="ARBA" id="ARBA00012043"/>
    </source>
</evidence>
<keyword evidence="6" id="KW-0822">Tryptophan biosynthesis</keyword>
<gene>
    <name evidence="11" type="ORF">LCGC14_3008570</name>
</gene>
<sequence length="278" mass="30187">RNNGRRGQPVSTRIADTFDRLRAEGRSAFITYIMAGAPSLKRTGELVGLLEENGADIIELGVPFTDPMADGPVIQRAAEVGIKKGVTLGKVIAFVKKTRKRTEIPIVLMTYYNPGLKYGLKKFARDAAHAGEDGMIIPDLPPQEADEFKREADKKNIDTIFLFAPTSTEERVKLVAKRSSGFIYYVSIAGITGAKLAVNNTTRRMIKSARKHSGGMPVALGFGVSTPKEAEVVAGLADGVIVGSAIVKRTEEPGLDKFIRSLRYGIDKAAAIRKRRKG</sequence>
<evidence type="ECO:0000256" key="8">
    <source>
        <dbReference type="ARBA" id="ARBA00023239"/>
    </source>
</evidence>
<dbReference type="UniPathway" id="UPA00035">
    <property type="reaction ID" value="UER00044"/>
</dbReference>
<dbReference type="InterPro" id="IPR002028">
    <property type="entry name" value="Trp_synthase_suA"/>
</dbReference>
<evidence type="ECO:0000256" key="1">
    <source>
        <dbReference type="ARBA" id="ARBA00003365"/>
    </source>
</evidence>
<evidence type="ECO:0000256" key="9">
    <source>
        <dbReference type="ARBA" id="ARBA00049047"/>
    </source>
</evidence>
<keyword evidence="10" id="KW-1133">Transmembrane helix</keyword>
<evidence type="ECO:0000256" key="6">
    <source>
        <dbReference type="ARBA" id="ARBA00022822"/>
    </source>
</evidence>
<keyword evidence="7" id="KW-0057">Aromatic amino acid biosynthesis</keyword>
<dbReference type="Pfam" id="PF00290">
    <property type="entry name" value="Trp_syntA"/>
    <property type="match status" value="1"/>
</dbReference>
<dbReference type="PANTHER" id="PTHR43406:SF1">
    <property type="entry name" value="TRYPTOPHAN SYNTHASE ALPHA CHAIN, CHLOROPLASTIC"/>
    <property type="match status" value="1"/>
</dbReference>
<organism evidence="11">
    <name type="scientific">marine sediment metagenome</name>
    <dbReference type="NCBI Taxonomy" id="412755"/>
    <lineage>
        <taxon>unclassified sequences</taxon>
        <taxon>metagenomes</taxon>
        <taxon>ecological metagenomes</taxon>
    </lineage>
</organism>
<keyword evidence="10" id="KW-0812">Transmembrane</keyword>
<comment type="pathway">
    <text evidence="2">Amino-acid biosynthesis; L-tryptophan biosynthesis; L-tryptophan from chorismate: step 5/5.</text>
</comment>
<evidence type="ECO:0000256" key="5">
    <source>
        <dbReference type="ARBA" id="ARBA00022605"/>
    </source>
</evidence>
<dbReference type="AlphaFoldDB" id="A0A0F8WZC5"/>
<dbReference type="HAMAP" id="MF_00131">
    <property type="entry name" value="Trp_synth_alpha"/>
    <property type="match status" value="1"/>
</dbReference>
<evidence type="ECO:0000256" key="2">
    <source>
        <dbReference type="ARBA" id="ARBA00004733"/>
    </source>
</evidence>
<dbReference type="InterPro" id="IPR013785">
    <property type="entry name" value="Aldolase_TIM"/>
</dbReference>
<dbReference type="FunFam" id="3.20.20.70:FF:000037">
    <property type="entry name" value="Tryptophan synthase alpha chain"/>
    <property type="match status" value="1"/>
</dbReference>
<comment type="catalytic activity">
    <reaction evidence="9">
        <text>(1S,2R)-1-C-(indol-3-yl)glycerol 3-phosphate + L-serine = D-glyceraldehyde 3-phosphate + L-tryptophan + H2O</text>
        <dbReference type="Rhea" id="RHEA:10532"/>
        <dbReference type="ChEBI" id="CHEBI:15377"/>
        <dbReference type="ChEBI" id="CHEBI:33384"/>
        <dbReference type="ChEBI" id="CHEBI:57912"/>
        <dbReference type="ChEBI" id="CHEBI:58866"/>
        <dbReference type="ChEBI" id="CHEBI:59776"/>
        <dbReference type="EC" id="4.2.1.20"/>
    </reaction>
</comment>
<dbReference type="EMBL" id="LAZR01062203">
    <property type="protein sequence ID" value="KKK62013.1"/>
    <property type="molecule type" value="Genomic_DNA"/>
</dbReference>
<proteinExistence type="inferred from homology"/>
<keyword evidence="8" id="KW-0456">Lyase</keyword>
<dbReference type="PROSITE" id="PS00167">
    <property type="entry name" value="TRP_SYNTHASE_ALPHA"/>
    <property type="match status" value="1"/>
</dbReference>
<feature type="transmembrane region" description="Helical" evidence="10">
    <location>
        <begin position="182"/>
        <end position="198"/>
    </location>
</feature>
<dbReference type="InterPro" id="IPR018204">
    <property type="entry name" value="Trp_synthase_alpha_AS"/>
</dbReference>
<dbReference type="NCBIfam" id="TIGR00262">
    <property type="entry name" value="trpA"/>
    <property type="match status" value="1"/>
</dbReference>
<feature type="non-terminal residue" evidence="11">
    <location>
        <position position="1"/>
    </location>
</feature>
<evidence type="ECO:0000256" key="10">
    <source>
        <dbReference type="SAM" id="Phobius"/>
    </source>
</evidence>
<evidence type="ECO:0000256" key="3">
    <source>
        <dbReference type="ARBA" id="ARBA00011270"/>
    </source>
</evidence>
<protein>
    <recommendedName>
        <fullName evidence="4">tryptophan synthase</fullName>
        <ecNumber evidence="4">4.2.1.20</ecNumber>
    </recommendedName>
</protein>
<comment type="function">
    <text evidence="1">The alpha subunit is responsible for the aldol cleavage of indoleglycerol phosphate to indole and glyceraldehyde 3-phosphate.</text>
</comment>
<keyword evidence="10" id="KW-0472">Membrane</keyword>
<dbReference type="GO" id="GO:0005829">
    <property type="term" value="C:cytosol"/>
    <property type="evidence" value="ECO:0007669"/>
    <property type="project" value="TreeGrafter"/>
</dbReference>
<dbReference type="PANTHER" id="PTHR43406">
    <property type="entry name" value="TRYPTOPHAN SYNTHASE, ALPHA CHAIN"/>
    <property type="match status" value="1"/>
</dbReference>
<dbReference type="SUPFAM" id="SSF51366">
    <property type="entry name" value="Ribulose-phoshate binding barrel"/>
    <property type="match status" value="1"/>
</dbReference>
<dbReference type="CDD" id="cd04724">
    <property type="entry name" value="Tryptophan_synthase_alpha"/>
    <property type="match status" value="1"/>
</dbReference>
<dbReference type="EC" id="4.2.1.20" evidence="4"/>
<dbReference type="Gene3D" id="3.20.20.70">
    <property type="entry name" value="Aldolase class I"/>
    <property type="match status" value="1"/>
</dbReference>
<dbReference type="GO" id="GO:0004834">
    <property type="term" value="F:tryptophan synthase activity"/>
    <property type="evidence" value="ECO:0007669"/>
    <property type="project" value="UniProtKB-EC"/>
</dbReference>
<keyword evidence="5" id="KW-0028">Amino-acid biosynthesis</keyword>
<comment type="caution">
    <text evidence="11">The sequence shown here is derived from an EMBL/GenBank/DDBJ whole genome shotgun (WGS) entry which is preliminary data.</text>
</comment>
<reference evidence="11" key="1">
    <citation type="journal article" date="2015" name="Nature">
        <title>Complex archaea that bridge the gap between prokaryotes and eukaryotes.</title>
        <authorList>
            <person name="Spang A."/>
            <person name="Saw J.H."/>
            <person name="Jorgensen S.L."/>
            <person name="Zaremba-Niedzwiedzka K."/>
            <person name="Martijn J."/>
            <person name="Lind A.E."/>
            <person name="van Eijk R."/>
            <person name="Schleper C."/>
            <person name="Guy L."/>
            <person name="Ettema T.J."/>
        </authorList>
    </citation>
    <scope>NUCLEOTIDE SEQUENCE</scope>
</reference>
<dbReference type="InterPro" id="IPR011060">
    <property type="entry name" value="RibuloseP-bd_barrel"/>
</dbReference>
<evidence type="ECO:0000313" key="11">
    <source>
        <dbReference type="EMBL" id="KKK62013.1"/>
    </source>
</evidence>